<evidence type="ECO:0000313" key="3">
    <source>
        <dbReference type="Proteomes" id="UP000649753"/>
    </source>
</evidence>
<name>A0A927M9Q9_9ACTN</name>
<organism evidence="2 3">
    <name type="scientific">Plantactinospora soyae</name>
    <dbReference type="NCBI Taxonomy" id="1544732"/>
    <lineage>
        <taxon>Bacteria</taxon>
        <taxon>Bacillati</taxon>
        <taxon>Actinomycetota</taxon>
        <taxon>Actinomycetes</taxon>
        <taxon>Micromonosporales</taxon>
        <taxon>Micromonosporaceae</taxon>
        <taxon>Plantactinospora</taxon>
    </lineage>
</organism>
<dbReference type="EMBL" id="JADBEB010000001">
    <property type="protein sequence ID" value="MBE1490597.1"/>
    <property type="molecule type" value="Genomic_DNA"/>
</dbReference>
<comment type="caution">
    <text evidence="2">The sequence shown here is derived from an EMBL/GenBank/DDBJ whole genome shotgun (WGS) entry which is preliminary data.</text>
</comment>
<keyword evidence="3" id="KW-1185">Reference proteome</keyword>
<keyword evidence="1" id="KW-1133">Transmembrane helix</keyword>
<proteinExistence type="predicted"/>
<evidence type="ECO:0008006" key="4">
    <source>
        <dbReference type="Google" id="ProtNLM"/>
    </source>
</evidence>
<dbReference type="Proteomes" id="UP000649753">
    <property type="component" value="Unassembled WGS sequence"/>
</dbReference>
<feature type="transmembrane region" description="Helical" evidence="1">
    <location>
        <begin position="53"/>
        <end position="73"/>
    </location>
</feature>
<keyword evidence="1" id="KW-0812">Transmembrane</keyword>
<dbReference type="RefSeq" id="WP_192769852.1">
    <property type="nucleotide sequence ID" value="NZ_JADBEB010000001.1"/>
</dbReference>
<accession>A0A927M9Q9</accession>
<protein>
    <recommendedName>
        <fullName evidence="4">Alkaline shock response membrane anchor protein AmaP</fullName>
    </recommendedName>
</protein>
<reference evidence="2" key="1">
    <citation type="submission" date="2020-10" db="EMBL/GenBank/DDBJ databases">
        <title>Sequencing the genomes of 1000 actinobacteria strains.</title>
        <authorList>
            <person name="Klenk H.-P."/>
        </authorList>
    </citation>
    <scope>NUCLEOTIDE SEQUENCE</scope>
    <source>
        <strain evidence="2">DSM 46832</strain>
    </source>
</reference>
<sequence length="200" mass="21920">MTNGALRVLWTVIGIVLTAIGVVGLIASLGHLAGVDEKTPLLWSGLLDLWRSLNPWGLVILGVLGLVFAWLGFDMLGRQFRTRRYPAMGDLDLRAVRESPPDGQPMLPGATRIRGARLVRGLERDLTRDPLVRKASVRLAGTVPRPELWIELQLSSRAGMAVVREHVSAAVDRFRDTSGLAPSRLEVTARIDTANPVRVH</sequence>
<evidence type="ECO:0000256" key="1">
    <source>
        <dbReference type="SAM" id="Phobius"/>
    </source>
</evidence>
<evidence type="ECO:0000313" key="2">
    <source>
        <dbReference type="EMBL" id="MBE1490597.1"/>
    </source>
</evidence>
<feature type="transmembrane region" description="Helical" evidence="1">
    <location>
        <begin position="12"/>
        <end position="33"/>
    </location>
</feature>
<gene>
    <name evidence="2" type="ORF">H4W31_006235</name>
</gene>
<dbReference type="AlphaFoldDB" id="A0A927M9Q9"/>
<keyword evidence="1" id="KW-0472">Membrane</keyword>